<name>A0ABY2Q5W5_9HYPH</name>
<organism evidence="5 6">
    <name type="scientific">Ollibium composti</name>
    <dbReference type="NCBI Taxonomy" id="2675109"/>
    <lineage>
        <taxon>Bacteria</taxon>
        <taxon>Pseudomonadati</taxon>
        <taxon>Pseudomonadota</taxon>
        <taxon>Alphaproteobacteria</taxon>
        <taxon>Hyphomicrobiales</taxon>
        <taxon>Phyllobacteriaceae</taxon>
        <taxon>Ollibium</taxon>
    </lineage>
</organism>
<evidence type="ECO:0000313" key="5">
    <source>
        <dbReference type="EMBL" id="THF56383.1"/>
    </source>
</evidence>
<keyword evidence="2" id="KW-0808">Transferase</keyword>
<protein>
    <submittedName>
        <fullName evidence="5">Carbohydrate kinase</fullName>
    </submittedName>
</protein>
<evidence type="ECO:0000256" key="2">
    <source>
        <dbReference type="ARBA" id="ARBA00022679"/>
    </source>
</evidence>
<dbReference type="Gene3D" id="3.30.420.40">
    <property type="match status" value="2"/>
</dbReference>
<evidence type="ECO:0000259" key="4">
    <source>
        <dbReference type="Pfam" id="PF02782"/>
    </source>
</evidence>
<dbReference type="SUPFAM" id="SSF53067">
    <property type="entry name" value="Actin-like ATPase domain"/>
    <property type="match status" value="2"/>
</dbReference>
<keyword evidence="6" id="KW-1185">Reference proteome</keyword>
<dbReference type="InterPro" id="IPR043129">
    <property type="entry name" value="ATPase_NBD"/>
</dbReference>
<feature type="domain" description="Carbohydrate kinase FGGY C-terminal" evidence="4">
    <location>
        <begin position="242"/>
        <end position="417"/>
    </location>
</feature>
<gene>
    <name evidence="5" type="ORF">E6C48_14685</name>
</gene>
<dbReference type="GO" id="GO:0016301">
    <property type="term" value="F:kinase activity"/>
    <property type="evidence" value="ECO:0007669"/>
    <property type="project" value="UniProtKB-KW"/>
</dbReference>
<reference evidence="5 6" key="1">
    <citation type="submission" date="2019-04" db="EMBL/GenBank/DDBJ databases">
        <title>Mesorhizobium composti sp. nov., isolated from compost.</title>
        <authorList>
            <person name="Lin S.-Y."/>
            <person name="Hameed A."/>
            <person name="Hsieh Y.-T."/>
            <person name="Young C.-C."/>
        </authorList>
    </citation>
    <scope>NUCLEOTIDE SEQUENCE [LARGE SCALE GENOMIC DNA]</scope>
    <source>
        <strain evidence="5 6">CC-YTH430</strain>
    </source>
</reference>
<dbReference type="Proteomes" id="UP000306441">
    <property type="component" value="Unassembled WGS sequence"/>
</dbReference>
<dbReference type="PANTHER" id="PTHR10196">
    <property type="entry name" value="SUGAR KINASE"/>
    <property type="match status" value="1"/>
</dbReference>
<dbReference type="CDD" id="cd07783">
    <property type="entry name" value="ASKHA_NBD_FGGY_SePSK_AtXK1-like"/>
    <property type="match status" value="1"/>
</dbReference>
<dbReference type="EMBL" id="SSNY01000008">
    <property type="protein sequence ID" value="THF56383.1"/>
    <property type="molecule type" value="Genomic_DNA"/>
</dbReference>
<evidence type="ECO:0000256" key="1">
    <source>
        <dbReference type="ARBA" id="ARBA00009156"/>
    </source>
</evidence>
<dbReference type="Pfam" id="PF02782">
    <property type="entry name" value="FGGY_C"/>
    <property type="match status" value="1"/>
</dbReference>
<comment type="caution">
    <text evidence="5">The sequence shown here is derived from an EMBL/GenBank/DDBJ whole genome shotgun (WGS) entry which is preliminary data.</text>
</comment>
<dbReference type="RefSeq" id="WP_136358473.1">
    <property type="nucleotide sequence ID" value="NZ_SSNY01000008.1"/>
</dbReference>
<dbReference type="InterPro" id="IPR018485">
    <property type="entry name" value="FGGY_C"/>
</dbReference>
<evidence type="ECO:0000256" key="3">
    <source>
        <dbReference type="ARBA" id="ARBA00022777"/>
    </source>
</evidence>
<dbReference type="PANTHER" id="PTHR10196:SF80">
    <property type="entry name" value="D-RIBULOSE KINASE"/>
    <property type="match status" value="1"/>
</dbReference>
<accession>A0ABY2Q5W5</accession>
<proteinExistence type="inferred from homology"/>
<comment type="similarity">
    <text evidence="1">Belongs to the FGGY kinase family.</text>
</comment>
<keyword evidence="3 5" id="KW-0418">Kinase</keyword>
<sequence>MTTDLVIGIDVGTSGVRAVAMDAAERLAGQGACAMDAAGPDPRHPQTWLRAVELALTELLGTISRHAVRALAVDGTSGTTLPVDAAGTPLNAPLMYNDAVPDTAIVERIASIVPAESAANGPTSGLAKALHHQPVRGLKRVLHQADWIMGQFTGRFDTTDENNALKTGYDPIGALWPDWMAATGLDMALLPRVVAAGAPVGRISRLAADRFGLPVDTLVVAGTTDGCASFLATGASALGDGVTALGSTLTLKLLSDRPIFAPAYGIYSHRILGMWLAGGASNSGGKVLGQFFDTNRIRALSAEIDPETDTGLDYYPLLKPGERFPIADPVYPPRLTPRPESDATFLQGMLEGIAAIEALGYRRLAELGAPQLKSMRSVGGGAANAAWTHIRQRRLGVPFLDARSQEAAAGTARLALAGARAAGLLA</sequence>
<evidence type="ECO:0000313" key="6">
    <source>
        <dbReference type="Proteomes" id="UP000306441"/>
    </source>
</evidence>